<feature type="non-terminal residue" evidence="1">
    <location>
        <position position="72"/>
    </location>
</feature>
<dbReference type="EMBL" id="LXQA010491607">
    <property type="protein sequence ID" value="MCI55155.1"/>
    <property type="molecule type" value="Genomic_DNA"/>
</dbReference>
<name>A0A392T4C9_9FABA</name>
<reference evidence="1 2" key="1">
    <citation type="journal article" date="2018" name="Front. Plant Sci.">
        <title>Red Clover (Trifolium pratense) and Zigzag Clover (T. medium) - A Picture of Genomic Similarities and Differences.</title>
        <authorList>
            <person name="Dluhosova J."/>
            <person name="Istvanek J."/>
            <person name="Nedelnik J."/>
            <person name="Repkova J."/>
        </authorList>
    </citation>
    <scope>NUCLEOTIDE SEQUENCE [LARGE SCALE GENOMIC DNA]</scope>
    <source>
        <strain evidence="2">cv. 10/8</strain>
        <tissue evidence="1">Leaf</tissue>
    </source>
</reference>
<evidence type="ECO:0000313" key="1">
    <source>
        <dbReference type="EMBL" id="MCI55155.1"/>
    </source>
</evidence>
<accession>A0A392T4C9</accession>
<sequence>MNPPTFEGQYEPTEASEWLIRVGDMLEDLDCTPDEKVTFATRFFRGPACNWWHNAKEYMGDINWDNFCRLFR</sequence>
<keyword evidence="2" id="KW-1185">Reference proteome</keyword>
<organism evidence="1 2">
    <name type="scientific">Trifolium medium</name>
    <dbReference type="NCBI Taxonomy" id="97028"/>
    <lineage>
        <taxon>Eukaryota</taxon>
        <taxon>Viridiplantae</taxon>
        <taxon>Streptophyta</taxon>
        <taxon>Embryophyta</taxon>
        <taxon>Tracheophyta</taxon>
        <taxon>Spermatophyta</taxon>
        <taxon>Magnoliopsida</taxon>
        <taxon>eudicotyledons</taxon>
        <taxon>Gunneridae</taxon>
        <taxon>Pentapetalae</taxon>
        <taxon>rosids</taxon>
        <taxon>fabids</taxon>
        <taxon>Fabales</taxon>
        <taxon>Fabaceae</taxon>
        <taxon>Papilionoideae</taxon>
        <taxon>50 kb inversion clade</taxon>
        <taxon>NPAAA clade</taxon>
        <taxon>Hologalegina</taxon>
        <taxon>IRL clade</taxon>
        <taxon>Trifolieae</taxon>
        <taxon>Trifolium</taxon>
    </lineage>
</organism>
<comment type="caution">
    <text evidence="1">The sequence shown here is derived from an EMBL/GenBank/DDBJ whole genome shotgun (WGS) entry which is preliminary data.</text>
</comment>
<dbReference type="AlphaFoldDB" id="A0A392T4C9"/>
<proteinExistence type="predicted"/>
<dbReference type="Proteomes" id="UP000265520">
    <property type="component" value="Unassembled WGS sequence"/>
</dbReference>
<protein>
    <submittedName>
        <fullName evidence="1">Retrotransposon protein putative Ty3-gypsy subclass</fullName>
    </submittedName>
</protein>
<evidence type="ECO:0000313" key="2">
    <source>
        <dbReference type="Proteomes" id="UP000265520"/>
    </source>
</evidence>